<dbReference type="InterPro" id="IPR013761">
    <property type="entry name" value="SAM/pointed_sf"/>
</dbReference>
<dbReference type="InterPro" id="IPR002110">
    <property type="entry name" value="Ankyrin_rpt"/>
</dbReference>
<proteinExistence type="predicted"/>
<name>A0A1B6HXJ9_9HEMI</name>
<dbReference type="Pfam" id="PF00536">
    <property type="entry name" value="SAM_1"/>
    <property type="match status" value="1"/>
</dbReference>
<dbReference type="SUPFAM" id="SSF48403">
    <property type="entry name" value="Ankyrin repeat"/>
    <property type="match status" value="1"/>
</dbReference>
<feature type="repeat" description="ANK" evidence="3">
    <location>
        <begin position="40"/>
        <end position="72"/>
    </location>
</feature>
<dbReference type="InterPro" id="IPR036770">
    <property type="entry name" value="Ankyrin_rpt-contain_sf"/>
</dbReference>
<dbReference type="PROSITE" id="PS50088">
    <property type="entry name" value="ANK_REPEAT"/>
    <property type="match status" value="4"/>
</dbReference>
<dbReference type="EMBL" id="GECU01028285">
    <property type="protein sequence ID" value="JAS79421.1"/>
    <property type="molecule type" value="Transcribed_RNA"/>
</dbReference>
<dbReference type="Pfam" id="PF12796">
    <property type="entry name" value="Ank_2"/>
    <property type="match status" value="2"/>
</dbReference>
<dbReference type="SUPFAM" id="SSF47769">
    <property type="entry name" value="SAM/Pointed domain"/>
    <property type="match status" value="1"/>
</dbReference>
<feature type="repeat" description="ANK" evidence="3">
    <location>
        <begin position="73"/>
        <end position="97"/>
    </location>
</feature>
<evidence type="ECO:0000256" key="3">
    <source>
        <dbReference type="PROSITE-ProRule" id="PRU00023"/>
    </source>
</evidence>
<evidence type="ECO:0000256" key="2">
    <source>
        <dbReference type="ARBA" id="ARBA00023043"/>
    </source>
</evidence>
<feature type="repeat" description="ANK" evidence="3">
    <location>
        <begin position="105"/>
        <end position="137"/>
    </location>
</feature>
<reference evidence="5" key="1">
    <citation type="submission" date="2015-11" db="EMBL/GenBank/DDBJ databases">
        <title>De novo transcriptome assembly of four potential Pierce s Disease insect vectors from Arizona vineyards.</title>
        <authorList>
            <person name="Tassone E.E."/>
        </authorList>
    </citation>
    <scope>NUCLEOTIDE SEQUENCE</scope>
</reference>
<dbReference type="Gene3D" id="1.10.150.50">
    <property type="entry name" value="Transcription Factor, Ets-1"/>
    <property type="match status" value="1"/>
</dbReference>
<evidence type="ECO:0000256" key="1">
    <source>
        <dbReference type="ARBA" id="ARBA00022737"/>
    </source>
</evidence>
<feature type="domain" description="SAM" evidence="4">
    <location>
        <begin position="195"/>
        <end position="258"/>
    </location>
</feature>
<evidence type="ECO:0000313" key="5">
    <source>
        <dbReference type="EMBL" id="JAS79421.1"/>
    </source>
</evidence>
<dbReference type="SMART" id="SM00454">
    <property type="entry name" value="SAM"/>
    <property type="match status" value="1"/>
</dbReference>
<dbReference type="InterPro" id="IPR001660">
    <property type="entry name" value="SAM"/>
</dbReference>
<keyword evidence="2 3" id="KW-0040">ANK repeat</keyword>
<dbReference type="PANTHER" id="PTHR24173">
    <property type="entry name" value="ANKYRIN REPEAT CONTAINING"/>
    <property type="match status" value="1"/>
</dbReference>
<organism evidence="5">
    <name type="scientific">Homalodisca liturata</name>
    <dbReference type="NCBI Taxonomy" id="320908"/>
    <lineage>
        <taxon>Eukaryota</taxon>
        <taxon>Metazoa</taxon>
        <taxon>Ecdysozoa</taxon>
        <taxon>Arthropoda</taxon>
        <taxon>Hexapoda</taxon>
        <taxon>Insecta</taxon>
        <taxon>Pterygota</taxon>
        <taxon>Neoptera</taxon>
        <taxon>Paraneoptera</taxon>
        <taxon>Hemiptera</taxon>
        <taxon>Auchenorrhyncha</taxon>
        <taxon>Membracoidea</taxon>
        <taxon>Cicadellidae</taxon>
        <taxon>Cicadellinae</taxon>
        <taxon>Proconiini</taxon>
        <taxon>Homalodisca</taxon>
    </lineage>
</organism>
<evidence type="ECO:0000313" key="6">
    <source>
        <dbReference type="EMBL" id="JAS86288.1"/>
    </source>
</evidence>
<dbReference type="PRINTS" id="PR01415">
    <property type="entry name" value="ANKYRIN"/>
</dbReference>
<accession>A0A1B6HXJ9</accession>
<evidence type="ECO:0000259" key="4">
    <source>
        <dbReference type="PROSITE" id="PS50105"/>
    </source>
</evidence>
<dbReference type="Gene3D" id="1.25.40.20">
    <property type="entry name" value="Ankyrin repeat-containing domain"/>
    <property type="match status" value="3"/>
</dbReference>
<protein>
    <recommendedName>
        <fullName evidence="4">SAM domain-containing protein</fullName>
    </recommendedName>
</protein>
<dbReference type="PROSITE" id="PS50105">
    <property type="entry name" value="SAM_DOMAIN"/>
    <property type="match status" value="1"/>
</dbReference>
<dbReference type="AlphaFoldDB" id="A0A1B6HXJ9"/>
<dbReference type="PANTHER" id="PTHR24173:SF74">
    <property type="entry name" value="ANKYRIN REPEAT DOMAIN-CONTAINING PROTEIN 16"/>
    <property type="match status" value="1"/>
</dbReference>
<keyword evidence="1" id="KW-0677">Repeat</keyword>
<feature type="repeat" description="ANK" evidence="3">
    <location>
        <begin position="137"/>
        <end position="169"/>
    </location>
</feature>
<dbReference type="EMBL" id="GECU01021418">
    <property type="protein sequence ID" value="JAS86288.1"/>
    <property type="molecule type" value="Transcribed_RNA"/>
</dbReference>
<dbReference type="PROSITE" id="PS50297">
    <property type="entry name" value="ANK_REP_REGION"/>
    <property type="match status" value="3"/>
</dbReference>
<sequence length="260" mass="28770">MDFESEVKHDIYTACSLGDEKHVHEILESWPVDVNARNAGGWTPLMYACWGTHERVVTCLLAAGADRKILNFENQTALHLAAKSGSLTIAQLTFQKGIVDFVDSQGKTALYSAVEFGHVDIVGYLLSEGADVNFSCQGMTPLMVAAAQGQRCLVEVLVKHGANKRTCNQQGFTASQLAAKNGHLELAQLLDTSEQDISNLETFLETLSLEKYWPIFKNKNVDLKSFLNFSEDDLKSFGIKLLGPRRKMSIAISAYKKNHQ</sequence>
<dbReference type="SMART" id="SM00248">
    <property type="entry name" value="ANK"/>
    <property type="match status" value="5"/>
</dbReference>
<gene>
    <name evidence="5" type="ORF">g.45625</name>
    <name evidence="6" type="ORF">g.45628</name>
</gene>